<protein>
    <submittedName>
        <fullName evidence="2">Uncharacterized protein</fullName>
    </submittedName>
</protein>
<name>A0AAD7IYC3_9AGAR</name>
<organism evidence="2 3">
    <name type="scientific">Mycena maculata</name>
    <dbReference type="NCBI Taxonomy" id="230809"/>
    <lineage>
        <taxon>Eukaryota</taxon>
        <taxon>Fungi</taxon>
        <taxon>Dikarya</taxon>
        <taxon>Basidiomycota</taxon>
        <taxon>Agaricomycotina</taxon>
        <taxon>Agaricomycetes</taxon>
        <taxon>Agaricomycetidae</taxon>
        <taxon>Agaricales</taxon>
        <taxon>Marasmiineae</taxon>
        <taxon>Mycenaceae</taxon>
        <taxon>Mycena</taxon>
    </lineage>
</organism>
<keyword evidence="3" id="KW-1185">Reference proteome</keyword>
<dbReference type="Proteomes" id="UP001215280">
    <property type="component" value="Unassembled WGS sequence"/>
</dbReference>
<comment type="caution">
    <text evidence="2">The sequence shown here is derived from an EMBL/GenBank/DDBJ whole genome shotgun (WGS) entry which is preliminary data.</text>
</comment>
<evidence type="ECO:0000313" key="3">
    <source>
        <dbReference type="Proteomes" id="UP001215280"/>
    </source>
</evidence>
<reference evidence="2" key="1">
    <citation type="submission" date="2023-03" db="EMBL/GenBank/DDBJ databases">
        <title>Massive genome expansion in bonnet fungi (Mycena s.s.) driven by repeated elements and novel gene families across ecological guilds.</title>
        <authorList>
            <consortium name="Lawrence Berkeley National Laboratory"/>
            <person name="Harder C.B."/>
            <person name="Miyauchi S."/>
            <person name="Viragh M."/>
            <person name="Kuo A."/>
            <person name="Thoen E."/>
            <person name="Andreopoulos B."/>
            <person name="Lu D."/>
            <person name="Skrede I."/>
            <person name="Drula E."/>
            <person name="Henrissat B."/>
            <person name="Morin E."/>
            <person name="Kohler A."/>
            <person name="Barry K."/>
            <person name="LaButti K."/>
            <person name="Morin E."/>
            <person name="Salamov A."/>
            <person name="Lipzen A."/>
            <person name="Mereny Z."/>
            <person name="Hegedus B."/>
            <person name="Baldrian P."/>
            <person name="Stursova M."/>
            <person name="Weitz H."/>
            <person name="Taylor A."/>
            <person name="Grigoriev I.V."/>
            <person name="Nagy L.G."/>
            <person name="Martin F."/>
            <person name="Kauserud H."/>
        </authorList>
    </citation>
    <scope>NUCLEOTIDE SEQUENCE</scope>
    <source>
        <strain evidence="2">CBHHK188m</strain>
    </source>
</reference>
<feature type="region of interest" description="Disordered" evidence="1">
    <location>
        <begin position="232"/>
        <end position="252"/>
    </location>
</feature>
<gene>
    <name evidence="2" type="ORF">DFH07DRAFT_774240</name>
</gene>
<dbReference type="AlphaFoldDB" id="A0AAD7IYC3"/>
<sequence length="252" mass="28271">MSVNGAALEPWMSLENFQGTPSGWETRLISSKLYENLASSSLRGLARDRSRIGNHLGPRAIDAEYASAVILGQMDTQDAEEHRIVHPLPGRADPESMHVGKSSHHKPIRTCFRGFSEADACVRTKRSMDDEFSSGRREMLNKLASGQSTVPGDCDDEPLVEIVQYLALNSEQMTSRNEKGIEKADLLLEERFPTQSERFRAFLDKDTPQLRDWARHNQSSVWALLDPCNRSPMEKPEHAFKRGQAMSGTDAE</sequence>
<evidence type="ECO:0000256" key="1">
    <source>
        <dbReference type="SAM" id="MobiDB-lite"/>
    </source>
</evidence>
<accession>A0AAD7IYC3</accession>
<dbReference type="EMBL" id="JARJLG010000072">
    <property type="protein sequence ID" value="KAJ7753106.1"/>
    <property type="molecule type" value="Genomic_DNA"/>
</dbReference>
<proteinExistence type="predicted"/>
<evidence type="ECO:0000313" key="2">
    <source>
        <dbReference type="EMBL" id="KAJ7753106.1"/>
    </source>
</evidence>